<name>A0A8J2KXA8_9HEXA</name>
<evidence type="ECO:0008006" key="4">
    <source>
        <dbReference type="Google" id="ProtNLM"/>
    </source>
</evidence>
<dbReference type="Proteomes" id="UP000708208">
    <property type="component" value="Unassembled WGS sequence"/>
</dbReference>
<organism evidence="2 3">
    <name type="scientific">Allacma fusca</name>
    <dbReference type="NCBI Taxonomy" id="39272"/>
    <lineage>
        <taxon>Eukaryota</taxon>
        <taxon>Metazoa</taxon>
        <taxon>Ecdysozoa</taxon>
        <taxon>Arthropoda</taxon>
        <taxon>Hexapoda</taxon>
        <taxon>Collembola</taxon>
        <taxon>Symphypleona</taxon>
        <taxon>Sminthuridae</taxon>
        <taxon>Allacma</taxon>
    </lineage>
</organism>
<dbReference type="EMBL" id="CAJVCH010497006">
    <property type="protein sequence ID" value="CAG7821004.1"/>
    <property type="molecule type" value="Genomic_DNA"/>
</dbReference>
<dbReference type="CDD" id="cd06558">
    <property type="entry name" value="crotonase-like"/>
    <property type="match status" value="1"/>
</dbReference>
<dbReference type="PANTHER" id="PTHR43684">
    <property type="match status" value="1"/>
</dbReference>
<dbReference type="Pfam" id="PF00378">
    <property type="entry name" value="ECH_1"/>
    <property type="match status" value="1"/>
</dbReference>
<evidence type="ECO:0000313" key="2">
    <source>
        <dbReference type="EMBL" id="CAG7821004.1"/>
    </source>
</evidence>
<evidence type="ECO:0000256" key="1">
    <source>
        <dbReference type="ARBA" id="ARBA00023235"/>
    </source>
</evidence>
<proteinExistence type="predicted"/>
<dbReference type="AlphaFoldDB" id="A0A8J2KXA8"/>
<dbReference type="PANTHER" id="PTHR43684:SF1">
    <property type="entry name" value="ENOYL-COA DELTA ISOMERASE 2"/>
    <property type="match status" value="1"/>
</dbReference>
<dbReference type="InterPro" id="IPR001753">
    <property type="entry name" value="Enoyl-CoA_hydra/iso"/>
</dbReference>
<evidence type="ECO:0000313" key="3">
    <source>
        <dbReference type="Proteomes" id="UP000708208"/>
    </source>
</evidence>
<protein>
    <recommendedName>
        <fullName evidence="4">Enoyl-CoA hydratase</fullName>
    </recommendedName>
</protein>
<dbReference type="GO" id="GO:0005739">
    <property type="term" value="C:mitochondrion"/>
    <property type="evidence" value="ECO:0007669"/>
    <property type="project" value="TreeGrafter"/>
</dbReference>
<dbReference type="GO" id="GO:0005777">
    <property type="term" value="C:peroxisome"/>
    <property type="evidence" value="ECO:0007669"/>
    <property type="project" value="TreeGrafter"/>
</dbReference>
<gene>
    <name evidence="2" type="ORF">AFUS01_LOCUS31367</name>
</gene>
<sequence>MVNGPAVGIGVTIFGLADIVYASERAHFTTPFSSLGLSPEACSSYTFPRIMGYAKANELLLFNAKITARQAEASGLVSEVFPDNTFDAETAKRVRAIAQLPLK</sequence>
<reference evidence="2" key="1">
    <citation type="submission" date="2021-06" db="EMBL/GenBank/DDBJ databases">
        <authorList>
            <person name="Hodson N. C."/>
            <person name="Mongue J. A."/>
            <person name="Jaron S. K."/>
        </authorList>
    </citation>
    <scope>NUCLEOTIDE SEQUENCE</scope>
</reference>
<keyword evidence="1" id="KW-0413">Isomerase</keyword>
<accession>A0A8J2KXA8</accession>
<dbReference type="InterPro" id="IPR051053">
    <property type="entry name" value="ECH/Chromodomain_protein"/>
</dbReference>
<feature type="non-terminal residue" evidence="2">
    <location>
        <position position="1"/>
    </location>
</feature>
<comment type="caution">
    <text evidence="2">The sequence shown here is derived from an EMBL/GenBank/DDBJ whole genome shotgun (WGS) entry which is preliminary data.</text>
</comment>
<dbReference type="GO" id="GO:0004165">
    <property type="term" value="F:delta(3)-delta(2)-enoyl-CoA isomerase activity"/>
    <property type="evidence" value="ECO:0007669"/>
    <property type="project" value="TreeGrafter"/>
</dbReference>
<dbReference type="OrthoDB" id="409763at2759"/>
<keyword evidence="3" id="KW-1185">Reference proteome</keyword>